<dbReference type="PANTHER" id="PTHR11705:SF119">
    <property type="entry name" value="OS02G0119300 PROTEIN"/>
    <property type="match status" value="1"/>
</dbReference>
<evidence type="ECO:0000313" key="5">
    <source>
        <dbReference type="EMBL" id="KAG9453078.1"/>
    </source>
</evidence>
<feature type="region of interest" description="Disordered" evidence="3">
    <location>
        <begin position="1"/>
        <end position="57"/>
    </location>
</feature>
<evidence type="ECO:0000256" key="3">
    <source>
        <dbReference type="SAM" id="MobiDB-lite"/>
    </source>
</evidence>
<gene>
    <name evidence="5" type="ORF">H6P81_005982</name>
</gene>
<proteinExistence type="inferred from homology"/>
<feature type="compositionally biased region" description="Basic and acidic residues" evidence="3">
    <location>
        <begin position="8"/>
        <end position="40"/>
    </location>
</feature>
<comment type="cofactor">
    <cofactor evidence="1">
        <name>Zn(2+)</name>
        <dbReference type="ChEBI" id="CHEBI:29105"/>
    </cofactor>
</comment>
<organism evidence="5 6">
    <name type="scientific">Aristolochia fimbriata</name>
    <name type="common">White veined hardy Dutchman's pipe vine</name>
    <dbReference type="NCBI Taxonomy" id="158543"/>
    <lineage>
        <taxon>Eukaryota</taxon>
        <taxon>Viridiplantae</taxon>
        <taxon>Streptophyta</taxon>
        <taxon>Embryophyta</taxon>
        <taxon>Tracheophyta</taxon>
        <taxon>Spermatophyta</taxon>
        <taxon>Magnoliopsida</taxon>
        <taxon>Magnoliidae</taxon>
        <taxon>Piperales</taxon>
        <taxon>Aristolochiaceae</taxon>
        <taxon>Aristolochia</taxon>
    </lineage>
</organism>
<reference evidence="5 6" key="1">
    <citation type="submission" date="2021-07" db="EMBL/GenBank/DDBJ databases">
        <title>The Aristolochia fimbriata genome: insights into angiosperm evolution, floral development and chemical biosynthesis.</title>
        <authorList>
            <person name="Jiao Y."/>
        </authorList>
    </citation>
    <scope>NUCLEOTIDE SEQUENCE [LARGE SCALE GENOMIC DNA]</scope>
    <source>
        <strain evidence="5">IBCAS-2021</strain>
        <tissue evidence="5">Leaf</tissue>
    </source>
</reference>
<name>A0AAV7F0M9_ARIFI</name>
<evidence type="ECO:0000259" key="4">
    <source>
        <dbReference type="Pfam" id="PF00246"/>
    </source>
</evidence>
<dbReference type="InterPro" id="IPR000834">
    <property type="entry name" value="Peptidase_M14"/>
</dbReference>
<dbReference type="GO" id="GO:0006508">
    <property type="term" value="P:proteolysis"/>
    <property type="evidence" value="ECO:0007669"/>
    <property type="project" value="InterPro"/>
</dbReference>
<dbReference type="GO" id="GO:0004181">
    <property type="term" value="F:metallocarboxypeptidase activity"/>
    <property type="evidence" value="ECO:0007669"/>
    <property type="project" value="InterPro"/>
</dbReference>
<dbReference type="AlphaFoldDB" id="A0AAV7F0M9"/>
<dbReference type="Proteomes" id="UP000825729">
    <property type="component" value="Unassembled WGS sequence"/>
</dbReference>
<sequence>MENLNGHKLVEAEDLCERRNRKGVDLNRNRSVDWGKKEDFNPEENPGTAPFSEPETQIKQRLSKSFSPHLWVNVHPGMEALFMPYDHRNTTPNGLAIDMMRSMSEELNHHHCHDRCLVGSRGGSVGFIYGDLNASSKDCFKMFNLDDADTFYVCNLVLGKQSISYLLLMDTNNFVVICLPERRATPSQNGDFVNVIHGQFHDVCAL</sequence>
<dbReference type="Gene3D" id="3.40.630.10">
    <property type="entry name" value="Zn peptidases"/>
    <property type="match status" value="1"/>
</dbReference>
<dbReference type="GO" id="GO:0008270">
    <property type="term" value="F:zinc ion binding"/>
    <property type="evidence" value="ECO:0007669"/>
    <property type="project" value="InterPro"/>
</dbReference>
<dbReference type="SUPFAM" id="SSF53187">
    <property type="entry name" value="Zn-dependent exopeptidases"/>
    <property type="match status" value="1"/>
</dbReference>
<dbReference type="Pfam" id="PF00246">
    <property type="entry name" value="Peptidase_M14"/>
    <property type="match status" value="1"/>
</dbReference>
<evidence type="ECO:0000313" key="6">
    <source>
        <dbReference type="Proteomes" id="UP000825729"/>
    </source>
</evidence>
<keyword evidence="6" id="KW-1185">Reference proteome</keyword>
<comment type="caution">
    <text evidence="5">The sequence shown here is derived from an EMBL/GenBank/DDBJ whole genome shotgun (WGS) entry which is preliminary data.</text>
</comment>
<dbReference type="PANTHER" id="PTHR11705">
    <property type="entry name" value="PROTEASE FAMILY M14 CARBOXYPEPTIDASE A,B"/>
    <property type="match status" value="1"/>
</dbReference>
<protein>
    <recommendedName>
        <fullName evidence="4">Peptidase M14 domain-containing protein</fullName>
    </recommendedName>
</protein>
<evidence type="ECO:0000256" key="1">
    <source>
        <dbReference type="ARBA" id="ARBA00001947"/>
    </source>
</evidence>
<evidence type="ECO:0000256" key="2">
    <source>
        <dbReference type="ARBA" id="ARBA00005988"/>
    </source>
</evidence>
<dbReference type="EMBL" id="JAINDJ010000003">
    <property type="protein sequence ID" value="KAG9453078.1"/>
    <property type="molecule type" value="Genomic_DNA"/>
</dbReference>
<feature type="domain" description="Peptidase M14" evidence="4">
    <location>
        <begin position="17"/>
        <end position="93"/>
    </location>
</feature>
<dbReference type="GO" id="GO:0005615">
    <property type="term" value="C:extracellular space"/>
    <property type="evidence" value="ECO:0007669"/>
    <property type="project" value="TreeGrafter"/>
</dbReference>
<comment type="similarity">
    <text evidence="2">Belongs to the peptidase M14 family.</text>
</comment>
<accession>A0AAV7F0M9</accession>